<accession>A0A7C3PBA9</accession>
<evidence type="ECO:0000256" key="1">
    <source>
        <dbReference type="ARBA" id="ARBA00010555"/>
    </source>
</evidence>
<dbReference type="GO" id="GO:0004527">
    <property type="term" value="F:exonuclease activity"/>
    <property type="evidence" value="ECO:0007669"/>
    <property type="project" value="UniProtKB-KW"/>
</dbReference>
<organism evidence="7">
    <name type="scientific">Oscillatoriales cyanobacterium SpSt-418</name>
    <dbReference type="NCBI Taxonomy" id="2282169"/>
    <lineage>
        <taxon>Bacteria</taxon>
        <taxon>Bacillati</taxon>
        <taxon>Cyanobacteriota</taxon>
        <taxon>Cyanophyceae</taxon>
        <taxon>Oscillatoriophycideae</taxon>
        <taxon>Oscillatoriales</taxon>
    </lineage>
</organism>
<dbReference type="CDD" id="cd00840">
    <property type="entry name" value="MPP_Mre11_N"/>
    <property type="match status" value="1"/>
</dbReference>
<dbReference type="InterPro" id="IPR029052">
    <property type="entry name" value="Metallo-depent_PP-like"/>
</dbReference>
<keyword evidence="5 7" id="KW-0269">Exonuclease</keyword>
<dbReference type="SUPFAM" id="SSF56300">
    <property type="entry name" value="Metallo-dependent phosphatases"/>
    <property type="match status" value="1"/>
</dbReference>
<sequence length="417" mass="47077">MPRFLHIADIHLGYDKYDNPERTKDFYFALQDVIDRYAIAANVDFVLIAGDLFEHRNLQPHILNQAQLCLDQLKQANIPVLAIEGNHDNRPYGTKTSWLRYLADWGLLMLLEPELNAEGVMVYTHWNPESKRGGYIDLPCGIRVLGSQWYGTSAPRAIATIAAAIQTLPPAAGSTVMMFHHGLEGQIARYEGALRYADLLPLQEVGVSYLALGHIHKNYAREGWVFNPGSLEANNVEEAGYQRGAYLVEVTPAGFEAELKQDYYQRSCVRLRLTAKGQETQAEIEAAAIATVQTAIAKGHIVTEEQPIVELKIDGKIGFDRLELNTRQLQHELQQLSNALIFLLKFDAESIEFETHITEEANRLQIEQEIFTDMLAAHNTYKAKAQELALGLIELKDQQMQGHSEEEMYEFAKNLLI</sequence>
<evidence type="ECO:0000259" key="6">
    <source>
        <dbReference type="Pfam" id="PF00149"/>
    </source>
</evidence>
<evidence type="ECO:0000256" key="4">
    <source>
        <dbReference type="ARBA" id="ARBA00022801"/>
    </source>
</evidence>
<evidence type="ECO:0000256" key="5">
    <source>
        <dbReference type="ARBA" id="ARBA00022839"/>
    </source>
</evidence>
<dbReference type="PANTHER" id="PTHR30337">
    <property type="entry name" value="COMPONENT OF ATP-DEPENDENT DSDNA EXONUCLEASE"/>
    <property type="match status" value="1"/>
</dbReference>
<dbReference type="AlphaFoldDB" id="A0A7C3PBA9"/>
<dbReference type="InterPro" id="IPR004843">
    <property type="entry name" value="Calcineurin-like_PHP"/>
</dbReference>
<keyword evidence="3" id="KW-0540">Nuclease</keyword>
<feature type="domain" description="Calcineurin-like phosphoesterase" evidence="6">
    <location>
        <begin position="3"/>
        <end position="217"/>
    </location>
</feature>
<evidence type="ECO:0000313" key="7">
    <source>
        <dbReference type="EMBL" id="HFM97092.1"/>
    </source>
</evidence>
<comment type="similarity">
    <text evidence="1">Belongs to the SbcD family.</text>
</comment>
<gene>
    <name evidence="7" type="ORF">ENR64_04845</name>
</gene>
<comment type="caution">
    <text evidence="7">The sequence shown here is derived from an EMBL/GenBank/DDBJ whole genome shotgun (WGS) entry which is preliminary data.</text>
</comment>
<reference evidence="7" key="1">
    <citation type="journal article" date="2020" name="mSystems">
        <title>Genome- and Community-Level Interaction Insights into Carbon Utilization and Element Cycling Functions of Hydrothermarchaeota in Hydrothermal Sediment.</title>
        <authorList>
            <person name="Zhou Z."/>
            <person name="Liu Y."/>
            <person name="Xu W."/>
            <person name="Pan J."/>
            <person name="Luo Z.H."/>
            <person name="Li M."/>
        </authorList>
    </citation>
    <scope>NUCLEOTIDE SEQUENCE [LARGE SCALE GENOMIC DNA]</scope>
    <source>
        <strain evidence="7">SpSt-418</strain>
    </source>
</reference>
<dbReference type="Gene3D" id="3.60.21.10">
    <property type="match status" value="1"/>
</dbReference>
<evidence type="ECO:0000256" key="2">
    <source>
        <dbReference type="ARBA" id="ARBA00013365"/>
    </source>
</evidence>
<keyword evidence="4" id="KW-0378">Hydrolase</keyword>
<dbReference type="InterPro" id="IPR050535">
    <property type="entry name" value="DNA_Repair-Maintenance_Comp"/>
</dbReference>
<proteinExistence type="inferred from homology"/>
<evidence type="ECO:0000256" key="3">
    <source>
        <dbReference type="ARBA" id="ARBA00022722"/>
    </source>
</evidence>
<dbReference type="PANTHER" id="PTHR30337:SF0">
    <property type="entry name" value="NUCLEASE SBCCD SUBUNIT D"/>
    <property type="match status" value="1"/>
</dbReference>
<dbReference type="EMBL" id="DSRU01000054">
    <property type="protein sequence ID" value="HFM97092.1"/>
    <property type="molecule type" value="Genomic_DNA"/>
</dbReference>
<dbReference type="InterPro" id="IPR041796">
    <property type="entry name" value="Mre11_N"/>
</dbReference>
<name>A0A7C3PBA9_9CYAN</name>
<protein>
    <recommendedName>
        <fullName evidence="2">Nuclease SbcCD subunit D</fullName>
    </recommendedName>
</protein>
<dbReference type="Pfam" id="PF00149">
    <property type="entry name" value="Metallophos"/>
    <property type="match status" value="1"/>
</dbReference>